<evidence type="ECO:0000313" key="1">
    <source>
        <dbReference type="EMBL" id="AFH40218.1"/>
    </source>
</evidence>
<dbReference type="EMBL" id="CP003254">
    <property type="protein sequence ID" value="AFH40218.1"/>
    <property type="molecule type" value="Genomic_DNA"/>
</dbReference>
<dbReference type="KEGG" id="ttl:TtJL18_2392"/>
<keyword evidence="1" id="KW-0614">Plasmid</keyword>
<organism evidence="1 2">
    <name type="scientific">Thermus thermophilus JL-18</name>
    <dbReference type="NCBI Taxonomy" id="798128"/>
    <lineage>
        <taxon>Bacteria</taxon>
        <taxon>Thermotogati</taxon>
        <taxon>Deinococcota</taxon>
        <taxon>Deinococci</taxon>
        <taxon>Thermales</taxon>
        <taxon>Thermaceae</taxon>
        <taxon>Thermus</taxon>
    </lineage>
</organism>
<dbReference type="RefSeq" id="WP_014632243.1">
    <property type="nucleotide sequence ID" value="NC_017590.1"/>
</dbReference>
<protein>
    <submittedName>
        <fullName evidence="1">Uncharacterized protein</fullName>
    </submittedName>
</protein>
<proteinExistence type="predicted"/>
<dbReference type="Proteomes" id="UP000007388">
    <property type="component" value="Plasmid pTTJL1802"/>
</dbReference>
<evidence type="ECO:0000313" key="2">
    <source>
        <dbReference type="Proteomes" id="UP000007388"/>
    </source>
</evidence>
<reference evidence="1 2" key="1">
    <citation type="journal article" date="2013" name="Genome Announc.">
        <title>Whole Genome Sequencing of Thermus oshimai JL-2 and Thermus thermophilus JL-18, Incomplete Denitrifiers from the United States Great Basin.</title>
        <authorList>
            <person name="Murugapiran S.K."/>
            <person name="Huntemann M."/>
            <person name="Wei C.L."/>
            <person name="Han J."/>
            <person name="Detter J.C."/>
            <person name="Han C.S."/>
            <person name="Erkkila T.H."/>
            <person name="Teshima H."/>
            <person name="Chen A."/>
            <person name="Kyrpides N."/>
            <person name="Mavrommatis K."/>
            <person name="Markowitz V."/>
            <person name="Szeto E."/>
            <person name="Ivanova N."/>
            <person name="Pagani I."/>
            <person name="Lam J."/>
            <person name="McDonald A.I."/>
            <person name="Dodsworth J.A."/>
            <person name="Pati A."/>
            <person name="Goodwin L."/>
            <person name="Peters L."/>
            <person name="Pitluck S."/>
            <person name="Woyke T."/>
            <person name="Hedlund B.P."/>
        </authorList>
    </citation>
    <scope>NUCLEOTIDE SEQUENCE [LARGE SCALE GENOMIC DNA]</scope>
    <source>
        <strain evidence="1 2">JL-18</strain>
        <plasmid evidence="1 2">pTTJL1802</plasmid>
    </source>
</reference>
<geneLocation type="plasmid" evidence="1 2">
    <name>pTTJL1802</name>
</geneLocation>
<dbReference type="AlphaFoldDB" id="H9ZV58"/>
<dbReference type="PATRIC" id="fig|798128.4.peg.2331"/>
<name>H9ZV58_THETH</name>
<sequence length="212" mass="23930">MREKEVLRLAEELAKKRAVDPLKLLVRAAALPLMAEGMLAWTEGDPTLPRFLQDAIPSEVARLMGFHQVAARYGQPKAITLDLSRDTVLSFPWNRDRLGRALEWISTRPWQYDSLNHEAYYFRPIGVGVFFNGLHSGAVGILKREGQVPATEVDLTPLYAAGFRVEWRKEGLIRGEEKPFAVFHSLAKPMEHPHHALLLALGEVLHRHGLSL</sequence>
<dbReference type="InterPro" id="IPR046556">
    <property type="entry name" value="DUF6710"/>
</dbReference>
<accession>H9ZV58</accession>
<dbReference type="Pfam" id="PF20457">
    <property type="entry name" value="DUF6710"/>
    <property type="match status" value="1"/>
</dbReference>
<dbReference type="HOGENOM" id="CLU_1354077_0_0_0"/>
<gene>
    <name evidence="1" type="ORF">TtJL18_2392</name>
</gene>